<dbReference type="GO" id="GO:0005737">
    <property type="term" value="C:cytoplasm"/>
    <property type="evidence" value="ECO:0007669"/>
    <property type="project" value="UniProtKB-SubCell"/>
</dbReference>
<dbReference type="PROSITE" id="PS00374">
    <property type="entry name" value="MGMT"/>
    <property type="match status" value="1"/>
</dbReference>
<dbReference type="Gene3D" id="3.30.160.70">
    <property type="entry name" value="Methylated DNA-protein cysteine methyltransferase domain"/>
    <property type="match status" value="1"/>
</dbReference>
<dbReference type="InterPro" id="IPR008332">
    <property type="entry name" value="MethylG_MeTrfase_N"/>
</dbReference>
<reference evidence="12" key="1">
    <citation type="submission" date="2009-09" db="EMBL/GenBank/DDBJ databases">
        <authorList>
            <person name="Weinstock G."/>
            <person name="Sodergren E."/>
            <person name="Clifton S."/>
            <person name="Fulton L."/>
            <person name="Fulton B."/>
            <person name="Courtney L."/>
            <person name="Fronick C."/>
            <person name="Harrison M."/>
            <person name="Strong C."/>
            <person name="Farmer C."/>
            <person name="Delahaunty K."/>
            <person name="Markovic C."/>
            <person name="Hall O."/>
            <person name="Minx P."/>
            <person name="Tomlinson C."/>
            <person name="Mitreva M."/>
            <person name="Nelson J."/>
            <person name="Hou S."/>
            <person name="Wollam A."/>
            <person name="Pepin K.H."/>
            <person name="Johnson M."/>
            <person name="Bhonagiri V."/>
            <person name="Nash W.E."/>
            <person name="Warren W."/>
            <person name="Chinwalla A."/>
            <person name="Mardis E.R."/>
            <person name="Wilson R.K."/>
        </authorList>
    </citation>
    <scope>NUCLEOTIDE SEQUENCE [LARGE SCALE GENOMIC DNA]</scope>
    <source>
        <strain evidence="12">DSM 15470</strain>
    </source>
</reference>
<dbReference type="GO" id="GO:0032259">
    <property type="term" value="P:methylation"/>
    <property type="evidence" value="ECO:0007669"/>
    <property type="project" value="UniProtKB-KW"/>
</dbReference>
<evidence type="ECO:0000256" key="9">
    <source>
        <dbReference type="HAMAP-Rule" id="MF_00772"/>
    </source>
</evidence>
<dbReference type="InterPro" id="IPR014048">
    <property type="entry name" value="MethylDNA_cys_MeTrfase_DNA-bd"/>
</dbReference>
<dbReference type="SUPFAM" id="SSF53155">
    <property type="entry name" value="Methylated DNA-protein cysteine methyltransferase domain"/>
    <property type="match status" value="1"/>
</dbReference>
<dbReference type="STRING" id="592028.GCWU000321_00689"/>
<dbReference type="eggNOG" id="COG0350">
    <property type="taxonomic scope" value="Bacteria"/>
</dbReference>
<proteinExistence type="inferred from homology"/>
<protein>
    <recommendedName>
        <fullName evidence="9">Methylated-DNA--protein-cysteine methyltransferase</fullName>
        <ecNumber evidence="9">2.1.1.63</ecNumber>
    </recommendedName>
    <alternativeName>
        <fullName evidence="9">6-O-methylguanine-DNA methyltransferase</fullName>
        <shortName evidence="9">MGMT</shortName>
    </alternativeName>
    <alternativeName>
        <fullName evidence="9">O-6-methylguanine-DNA-alkyltransferase</fullName>
    </alternativeName>
</protein>
<evidence type="ECO:0000256" key="6">
    <source>
        <dbReference type="ARBA" id="ARBA00022763"/>
    </source>
</evidence>
<keyword evidence="4 9" id="KW-0489">Methyltransferase</keyword>
<dbReference type="SUPFAM" id="SSF46767">
    <property type="entry name" value="Methylated DNA-protein cysteine methyltransferase, C-terminal domain"/>
    <property type="match status" value="1"/>
</dbReference>
<dbReference type="NCBIfam" id="TIGR00589">
    <property type="entry name" value="ogt"/>
    <property type="match status" value="1"/>
</dbReference>
<feature type="domain" description="Methylguanine DNA methyltransferase ribonuclease-like" evidence="11">
    <location>
        <begin position="13"/>
        <end position="82"/>
    </location>
</feature>
<comment type="catalytic activity">
    <reaction evidence="8 9">
        <text>a 6-O-methyl-2'-deoxyguanosine in DNA + L-cysteinyl-[protein] = S-methyl-L-cysteinyl-[protein] + a 2'-deoxyguanosine in DNA</text>
        <dbReference type="Rhea" id="RHEA:24000"/>
        <dbReference type="Rhea" id="RHEA-COMP:10131"/>
        <dbReference type="Rhea" id="RHEA-COMP:10132"/>
        <dbReference type="Rhea" id="RHEA-COMP:11367"/>
        <dbReference type="Rhea" id="RHEA-COMP:11368"/>
        <dbReference type="ChEBI" id="CHEBI:29950"/>
        <dbReference type="ChEBI" id="CHEBI:82612"/>
        <dbReference type="ChEBI" id="CHEBI:85445"/>
        <dbReference type="ChEBI" id="CHEBI:85448"/>
        <dbReference type="EC" id="2.1.1.63"/>
    </reaction>
</comment>
<comment type="function">
    <text evidence="9">Involved in the cellular defense against the biological effects of O6-methylguanine (O6-MeG) and O4-methylthymine (O4-MeT) in DNA. Repairs the methylated nucleobase in DNA by stoichiometrically transferring the methyl group to a cysteine residue in the enzyme. This is a suicide reaction: the enzyme is irreversibly inactivated.</text>
</comment>
<keyword evidence="5 9" id="KW-0808">Transferase</keyword>
<evidence type="ECO:0000256" key="5">
    <source>
        <dbReference type="ARBA" id="ARBA00022679"/>
    </source>
</evidence>
<evidence type="ECO:0000313" key="12">
    <source>
        <dbReference type="EMBL" id="EEW96722.1"/>
    </source>
</evidence>
<evidence type="ECO:0000256" key="1">
    <source>
        <dbReference type="ARBA" id="ARBA00001286"/>
    </source>
</evidence>
<name>C9LMD6_9FIRM</name>
<dbReference type="CDD" id="cd06445">
    <property type="entry name" value="ATase"/>
    <property type="match status" value="1"/>
</dbReference>
<accession>C9LMD6</accession>
<evidence type="ECO:0000256" key="7">
    <source>
        <dbReference type="ARBA" id="ARBA00023204"/>
    </source>
</evidence>
<keyword evidence="7 9" id="KW-0234">DNA repair</keyword>
<dbReference type="Pfam" id="PF02870">
    <property type="entry name" value="Methyltransf_1N"/>
    <property type="match status" value="1"/>
</dbReference>
<dbReference type="PANTHER" id="PTHR10815">
    <property type="entry name" value="METHYLATED-DNA--PROTEIN-CYSTEINE METHYLTRANSFERASE"/>
    <property type="match status" value="1"/>
</dbReference>
<keyword evidence="13" id="KW-1185">Reference proteome</keyword>
<feature type="domain" description="Methylated-DNA-[protein]-cysteine S-methyltransferase DNA binding" evidence="10">
    <location>
        <begin position="88"/>
        <end position="172"/>
    </location>
</feature>
<evidence type="ECO:0000259" key="10">
    <source>
        <dbReference type="Pfam" id="PF01035"/>
    </source>
</evidence>
<sequence length="187" mass="20838">MDFQIKGQSSMQYISHYESPLGAITLAADEKGLTGLWFDREKYFGNTLEAEYEEKESVILKKAEKWLDTYFMGRCPEKKLPLHLQGTEFQKAVWAILLNIPYGQTETYGKIAEEIARSRGREHMSAQAVGGAVGHNPVSIIVPCHRVVGADGNLTGYAGGIERKIALLQLEGHSMESFYLPREGTAL</sequence>
<dbReference type="InterPro" id="IPR001497">
    <property type="entry name" value="MethylDNA_cys_MeTrfase_AS"/>
</dbReference>
<dbReference type="EC" id="2.1.1.63" evidence="9"/>
<comment type="caution">
    <text evidence="12">The sequence shown here is derived from an EMBL/GenBank/DDBJ whole genome shotgun (WGS) entry which is preliminary data.</text>
</comment>
<comment type="similarity">
    <text evidence="2 9">Belongs to the MGMT family.</text>
</comment>
<keyword evidence="3 9" id="KW-0963">Cytoplasm</keyword>
<dbReference type="InterPro" id="IPR023546">
    <property type="entry name" value="MGMT"/>
</dbReference>
<dbReference type="Pfam" id="PF01035">
    <property type="entry name" value="DNA_binding_1"/>
    <property type="match status" value="1"/>
</dbReference>
<dbReference type="Gene3D" id="1.10.10.10">
    <property type="entry name" value="Winged helix-like DNA-binding domain superfamily/Winged helix DNA-binding domain"/>
    <property type="match status" value="1"/>
</dbReference>
<evidence type="ECO:0000259" key="11">
    <source>
        <dbReference type="Pfam" id="PF02870"/>
    </source>
</evidence>
<dbReference type="InterPro" id="IPR036217">
    <property type="entry name" value="MethylDNA_cys_MeTrfase_DNAb"/>
</dbReference>
<organism evidence="12 13">
    <name type="scientific">Dialister invisus DSM 15470</name>
    <dbReference type="NCBI Taxonomy" id="592028"/>
    <lineage>
        <taxon>Bacteria</taxon>
        <taxon>Bacillati</taxon>
        <taxon>Bacillota</taxon>
        <taxon>Negativicutes</taxon>
        <taxon>Veillonellales</taxon>
        <taxon>Veillonellaceae</taxon>
        <taxon>Dialister</taxon>
    </lineage>
</organism>
<dbReference type="HOGENOM" id="CLU_000445_52_2_9"/>
<feature type="active site" description="Nucleophile; methyl group acceptor" evidence="9">
    <location>
        <position position="144"/>
    </location>
</feature>
<evidence type="ECO:0000313" key="13">
    <source>
        <dbReference type="Proteomes" id="UP000004736"/>
    </source>
</evidence>
<evidence type="ECO:0000256" key="2">
    <source>
        <dbReference type="ARBA" id="ARBA00008711"/>
    </source>
</evidence>
<gene>
    <name evidence="12" type="ORF">GCWU000321_00689</name>
</gene>
<evidence type="ECO:0000256" key="8">
    <source>
        <dbReference type="ARBA" id="ARBA00049348"/>
    </source>
</evidence>
<dbReference type="HAMAP" id="MF_00772">
    <property type="entry name" value="OGT"/>
    <property type="match status" value="1"/>
</dbReference>
<dbReference type="Proteomes" id="UP000004736">
    <property type="component" value="Unassembled WGS sequence"/>
</dbReference>
<comment type="miscellaneous">
    <text evidence="9">This enzyme catalyzes only one turnover and therefore is not strictly catalytic. According to one definition, an enzyme is a biocatalyst that acts repeatedly and over many reaction cycles.</text>
</comment>
<comment type="catalytic activity">
    <reaction evidence="1 9">
        <text>a 4-O-methyl-thymidine in DNA + L-cysteinyl-[protein] = a thymidine in DNA + S-methyl-L-cysteinyl-[protein]</text>
        <dbReference type="Rhea" id="RHEA:53428"/>
        <dbReference type="Rhea" id="RHEA-COMP:10131"/>
        <dbReference type="Rhea" id="RHEA-COMP:10132"/>
        <dbReference type="Rhea" id="RHEA-COMP:13555"/>
        <dbReference type="Rhea" id="RHEA-COMP:13556"/>
        <dbReference type="ChEBI" id="CHEBI:29950"/>
        <dbReference type="ChEBI" id="CHEBI:82612"/>
        <dbReference type="ChEBI" id="CHEBI:137386"/>
        <dbReference type="ChEBI" id="CHEBI:137387"/>
        <dbReference type="EC" id="2.1.1.63"/>
    </reaction>
</comment>
<dbReference type="GO" id="GO:0003908">
    <property type="term" value="F:methylated-DNA-[protein]-cysteine S-methyltransferase activity"/>
    <property type="evidence" value="ECO:0007669"/>
    <property type="project" value="UniProtKB-UniRule"/>
</dbReference>
<comment type="subcellular location">
    <subcellularLocation>
        <location evidence="9">Cytoplasm</location>
    </subcellularLocation>
</comment>
<dbReference type="InterPro" id="IPR036631">
    <property type="entry name" value="MGMT_N_sf"/>
</dbReference>
<dbReference type="AlphaFoldDB" id="C9LMD6"/>
<dbReference type="GO" id="GO:0006307">
    <property type="term" value="P:DNA alkylation repair"/>
    <property type="evidence" value="ECO:0007669"/>
    <property type="project" value="UniProtKB-UniRule"/>
</dbReference>
<dbReference type="InterPro" id="IPR036388">
    <property type="entry name" value="WH-like_DNA-bd_sf"/>
</dbReference>
<dbReference type="FunFam" id="1.10.10.10:FF:000214">
    <property type="entry name" value="Methylated-DNA--protein-cysteine methyltransferase"/>
    <property type="match status" value="1"/>
</dbReference>
<dbReference type="EMBL" id="ACIM02000001">
    <property type="protein sequence ID" value="EEW96722.1"/>
    <property type="molecule type" value="Genomic_DNA"/>
</dbReference>
<evidence type="ECO:0000256" key="3">
    <source>
        <dbReference type="ARBA" id="ARBA00022490"/>
    </source>
</evidence>
<keyword evidence="6 9" id="KW-0227">DNA damage</keyword>
<dbReference type="PANTHER" id="PTHR10815:SF5">
    <property type="entry name" value="METHYLATED-DNA--PROTEIN-CYSTEINE METHYLTRANSFERASE"/>
    <property type="match status" value="1"/>
</dbReference>
<evidence type="ECO:0000256" key="4">
    <source>
        <dbReference type="ARBA" id="ARBA00022603"/>
    </source>
</evidence>